<comment type="caution">
    <text evidence="3">The sequence shown here is derived from an EMBL/GenBank/DDBJ whole genome shotgun (WGS) entry which is preliminary data.</text>
</comment>
<keyword evidence="3" id="KW-0347">Helicase</keyword>
<feature type="region of interest" description="Disordered" evidence="1">
    <location>
        <begin position="22"/>
        <end position="45"/>
    </location>
</feature>
<reference evidence="3" key="1">
    <citation type="submission" date="2020-07" db="EMBL/GenBank/DDBJ databases">
        <title>Multicomponent nature underlies the extraordinary mechanical properties of spider dragline silk.</title>
        <authorList>
            <person name="Kono N."/>
            <person name="Nakamura H."/>
            <person name="Mori M."/>
            <person name="Yoshida Y."/>
            <person name="Ohtoshi R."/>
            <person name="Malay A.D."/>
            <person name="Moran D.A.P."/>
            <person name="Tomita M."/>
            <person name="Numata K."/>
            <person name="Arakawa K."/>
        </authorList>
    </citation>
    <scope>NUCLEOTIDE SEQUENCE</scope>
</reference>
<dbReference type="Proteomes" id="UP000887116">
    <property type="component" value="Unassembled WGS sequence"/>
</dbReference>
<dbReference type="EMBL" id="BMAO01026068">
    <property type="protein sequence ID" value="GFR06815.1"/>
    <property type="molecule type" value="Genomic_DNA"/>
</dbReference>
<dbReference type="Gene3D" id="3.90.70.120">
    <property type="match status" value="1"/>
</dbReference>
<proteinExistence type="predicted"/>
<protein>
    <submittedName>
        <fullName evidence="3">ATP-dependent DNA helicase</fullName>
    </submittedName>
</protein>
<organism evidence="3 4">
    <name type="scientific">Trichonephila clavata</name>
    <name type="common">Joro spider</name>
    <name type="synonym">Nephila clavata</name>
    <dbReference type="NCBI Taxonomy" id="2740835"/>
    <lineage>
        <taxon>Eukaryota</taxon>
        <taxon>Metazoa</taxon>
        <taxon>Ecdysozoa</taxon>
        <taxon>Arthropoda</taxon>
        <taxon>Chelicerata</taxon>
        <taxon>Arachnida</taxon>
        <taxon>Araneae</taxon>
        <taxon>Araneomorphae</taxon>
        <taxon>Entelegynae</taxon>
        <taxon>Araneoidea</taxon>
        <taxon>Nephilidae</taxon>
        <taxon>Trichonephila</taxon>
    </lineage>
</organism>
<keyword evidence="3" id="KW-0067">ATP-binding</keyword>
<keyword evidence="3" id="KW-0378">Hydrolase</keyword>
<dbReference type="Pfam" id="PF20209">
    <property type="entry name" value="DUF6570"/>
    <property type="match status" value="1"/>
</dbReference>
<dbReference type="GO" id="GO:0004386">
    <property type="term" value="F:helicase activity"/>
    <property type="evidence" value="ECO:0007669"/>
    <property type="project" value="UniProtKB-KW"/>
</dbReference>
<evidence type="ECO:0000313" key="3">
    <source>
        <dbReference type="EMBL" id="GFR06815.1"/>
    </source>
</evidence>
<evidence type="ECO:0000259" key="2">
    <source>
        <dbReference type="Pfam" id="PF20209"/>
    </source>
</evidence>
<accession>A0A8X6GQI5</accession>
<dbReference type="OrthoDB" id="6425635at2759"/>
<name>A0A8X6GQI5_TRICU</name>
<gene>
    <name evidence="3" type="primary">pif1_10</name>
    <name evidence="3" type="ORF">TNCT_73881</name>
</gene>
<sequence length="633" mass="72897">MRRIREKKINKRRLYMKRYRAAQSEEDRTARSQQKRQHDIESRRSYKGSMADFMQAINTFCEKICEICTKRCYPHQISKWTINSKTAPYLPNELKQRNGLVVCNRCKTHLSSKKNIAPAKSHWNHLDPGSIPEVIANLSQAEQRLISRIIPFVKIIKLSGVFGQYGFRGQAVLFAQDVYEVTENLSNMLPRTSNNAGIVVVTERLENINVTRQFSISRQNVYNAPYWLVANNPLYKDVTIDQNVVINEGDIIRAKEAPAEIAEETNDEATEDTSAYMRINDCSRIVRASWHQANDSIFISGFSGVQCCAMVLANILRAYILSPQHWSTNDLNLNMISSDQIYRDVRFQTERNFVAYPIDKNGYLLVRNFKVIKNDLVAFNKRFQINFDEEPRIYGNLNDQVNQANFGRTLRQGIDKLFEDHNAGILISEGRSFGVMRYDNKYYFSDSHSCDPKGANAKDSGKACIIECDNVDEFVRICKRTTEPETQTRQNTERVVTQTIASRQKPTHQIIPLQTSVMAPIDVMQPNVEDELQVSRNLNEITRKTTDNIVNVGHELKAEELAWYFLFPYGKNRLEEQSQDGAVEDVHLYVKSLRSSAAYWRSALNELLAQIRCLGPPTYFLTFSSNDLNWLDQ</sequence>
<dbReference type="InterPro" id="IPR046700">
    <property type="entry name" value="DUF6570"/>
</dbReference>
<keyword evidence="3" id="KW-0547">Nucleotide-binding</keyword>
<evidence type="ECO:0000256" key="1">
    <source>
        <dbReference type="SAM" id="MobiDB-lite"/>
    </source>
</evidence>
<feature type="domain" description="DUF6570" evidence="2">
    <location>
        <begin position="118"/>
        <end position="243"/>
    </location>
</feature>
<keyword evidence="4" id="KW-1185">Reference proteome</keyword>
<dbReference type="AlphaFoldDB" id="A0A8X6GQI5"/>
<evidence type="ECO:0000313" key="4">
    <source>
        <dbReference type="Proteomes" id="UP000887116"/>
    </source>
</evidence>
<feature type="compositionally biased region" description="Basic and acidic residues" evidence="1">
    <location>
        <begin position="23"/>
        <end position="44"/>
    </location>
</feature>